<keyword evidence="2" id="KW-1185">Reference proteome</keyword>
<gene>
    <name evidence="1" type="ORF">RFULGI_LOCUS3199</name>
</gene>
<evidence type="ECO:0000313" key="2">
    <source>
        <dbReference type="Proteomes" id="UP000789396"/>
    </source>
</evidence>
<reference evidence="1" key="1">
    <citation type="submission" date="2021-06" db="EMBL/GenBank/DDBJ databases">
        <authorList>
            <person name="Kallberg Y."/>
            <person name="Tangrot J."/>
            <person name="Rosling A."/>
        </authorList>
    </citation>
    <scope>NUCLEOTIDE SEQUENCE</scope>
    <source>
        <strain evidence="1">IN212</strain>
    </source>
</reference>
<dbReference type="AlphaFoldDB" id="A0A9N9A2V8"/>
<comment type="caution">
    <text evidence="1">The sequence shown here is derived from an EMBL/GenBank/DDBJ whole genome shotgun (WGS) entry which is preliminary data.</text>
</comment>
<evidence type="ECO:0000313" key="1">
    <source>
        <dbReference type="EMBL" id="CAG8517658.1"/>
    </source>
</evidence>
<feature type="non-terminal residue" evidence="1">
    <location>
        <position position="1"/>
    </location>
</feature>
<accession>A0A9N9A2V8</accession>
<sequence>ANIEKKQEVAVKQLQMQVVVISSKEYIECDSEKNAVKKCKNIILALQTPENQIVADEPDLNYLSKQANVSNKKLYIINLIKKLLLLHF</sequence>
<proteinExistence type="predicted"/>
<name>A0A9N9A2V8_9GLOM</name>
<dbReference type="OrthoDB" id="2443653at2759"/>
<protein>
    <submittedName>
        <fullName evidence="1">4747_t:CDS:1</fullName>
    </submittedName>
</protein>
<organism evidence="1 2">
    <name type="scientific">Racocetra fulgida</name>
    <dbReference type="NCBI Taxonomy" id="60492"/>
    <lineage>
        <taxon>Eukaryota</taxon>
        <taxon>Fungi</taxon>
        <taxon>Fungi incertae sedis</taxon>
        <taxon>Mucoromycota</taxon>
        <taxon>Glomeromycotina</taxon>
        <taxon>Glomeromycetes</taxon>
        <taxon>Diversisporales</taxon>
        <taxon>Gigasporaceae</taxon>
        <taxon>Racocetra</taxon>
    </lineage>
</organism>
<dbReference type="EMBL" id="CAJVPZ010002688">
    <property type="protein sequence ID" value="CAG8517658.1"/>
    <property type="molecule type" value="Genomic_DNA"/>
</dbReference>
<dbReference type="Proteomes" id="UP000789396">
    <property type="component" value="Unassembled WGS sequence"/>
</dbReference>